<evidence type="ECO:0000259" key="2">
    <source>
        <dbReference type="Pfam" id="PF13205"/>
    </source>
</evidence>
<evidence type="ECO:0000256" key="1">
    <source>
        <dbReference type="ARBA" id="ARBA00022729"/>
    </source>
</evidence>
<name>A0AAQ2HFZ5_9MICO</name>
<keyword evidence="1" id="KW-0732">Signal</keyword>
<comment type="caution">
    <text evidence="3">The sequence shown here is derived from an EMBL/GenBank/DDBJ whole genome shotgun (WGS) entry which is preliminary data.</text>
</comment>
<keyword evidence="4" id="KW-1185">Reference proteome</keyword>
<accession>A0AAQ2HFZ5</accession>
<reference evidence="3 4" key="1">
    <citation type="submission" date="2019-03" db="EMBL/GenBank/DDBJ databases">
        <title>Genomics of glacier-inhabiting Cryobacterium strains.</title>
        <authorList>
            <person name="Liu Q."/>
            <person name="Xin Y.-H."/>
        </authorList>
    </citation>
    <scope>NUCLEOTIDE SEQUENCE [LARGE SCALE GENOMIC DNA]</scope>
    <source>
        <strain evidence="4">TMT1-22</strain>
    </source>
</reference>
<gene>
    <name evidence="3" type="ORF">E3O49_06670</name>
</gene>
<dbReference type="Proteomes" id="UP000297403">
    <property type="component" value="Unassembled WGS sequence"/>
</dbReference>
<sequence>MIRSDRRANRRFTRSFGLVVVVLVVLVAGLAAAGAAVNFAQAPRLASAEIDLDRSIVHAGSRLSLTANQPLAEIEAGQVSVTPKTAVSTSVSGAELTVRFTGILRYNTEYTVTVTDVAGSARNAAATLDYRFTTPDPGLYALQRDDRVGEDGAKLPDTVRRTTLRGRGDGEVVFSAPRIQQYVALDSHLAAVTLDDAAAAAIEVVSFAGGETIGETVRLPLPSAGTVENLQASPSRHLIAYTFTSGPAAEGRRHQKTPFIYDLTAESGLPEEVAGADGPAVEAMDLAFVPDTASLVVHDSGHSLFLVDVLGDGALEPLGVHAEMRGFVPGSRALILADPERGSTLDLADGEVTPFELAPSPLDEAAYPGKLILLNEQGRYARLYLQESTGINDLISLIAVTDDDGSNVVFTPASESSRVRDVCASPNGQYLAVETIAGSGRADAYRQVPAFSGMSTTFVDLATGTSTRSVSGFMPDWCTG</sequence>
<organism evidence="3 4">
    <name type="scientific">Cryobacterium shii</name>
    <dbReference type="NCBI Taxonomy" id="1259235"/>
    <lineage>
        <taxon>Bacteria</taxon>
        <taxon>Bacillati</taxon>
        <taxon>Actinomycetota</taxon>
        <taxon>Actinomycetes</taxon>
        <taxon>Micrococcales</taxon>
        <taxon>Microbacteriaceae</taxon>
        <taxon>Cryobacterium</taxon>
    </lineage>
</organism>
<evidence type="ECO:0000313" key="4">
    <source>
        <dbReference type="Proteomes" id="UP000297403"/>
    </source>
</evidence>
<dbReference type="InterPro" id="IPR032812">
    <property type="entry name" value="SbsA_Ig"/>
</dbReference>
<dbReference type="EMBL" id="SOFY01000031">
    <property type="protein sequence ID" value="TFC48889.1"/>
    <property type="molecule type" value="Genomic_DNA"/>
</dbReference>
<evidence type="ECO:0000313" key="3">
    <source>
        <dbReference type="EMBL" id="TFC48889.1"/>
    </source>
</evidence>
<protein>
    <recommendedName>
        <fullName evidence="2">SbsA Ig-like domain-containing protein</fullName>
    </recommendedName>
</protein>
<dbReference type="Pfam" id="PF13205">
    <property type="entry name" value="Big_5"/>
    <property type="match status" value="1"/>
</dbReference>
<feature type="domain" description="SbsA Ig-like" evidence="2">
    <location>
        <begin position="51"/>
        <end position="134"/>
    </location>
</feature>
<dbReference type="SUPFAM" id="SSF82171">
    <property type="entry name" value="DPP6 N-terminal domain-like"/>
    <property type="match status" value="1"/>
</dbReference>
<dbReference type="AlphaFoldDB" id="A0AAQ2HFZ5"/>
<dbReference type="RefSeq" id="WP_134402793.1">
    <property type="nucleotide sequence ID" value="NZ_SOFY01000031.1"/>
</dbReference>
<proteinExistence type="predicted"/>